<dbReference type="SUPFAM" id="SSF161098">
    <property type="entry name" value="MetI-like"/>
    <property type="match status" value="1"/>
</dbReference>
<dbReference type="RefSeq" id="WP_090587824.1">
    <property type="nucleotide sequence ID" value="NZ_CP104302.1"/>
</dbReference>
<dbReference type="Pfam" id="PF00528">
    <property type="entry name" value="BPD_transp_1"/>
    <property type="match status" value="1"/>
</dbReference>
<evidence type="ECO:0000256" key="7">
    <source>
        <dbReference type="ARBA" id="ARBA00023136"/>
    </source>
</evidence>
<protein>
    <submittedName>
        <fullName evidence="10">ABC transporter permease</fullName>
    </submittedName>
</protein>
<gene>
    <name evidence="10" type="ORF">CQY22_002960</name>
</gene>
<dbReference type="InterPro" id="IPR035906">
    <property type="entry name" value="MetI-like_sf"/>
</dbReference>
<feature type="transmembrane region" description="Helical" evidence="8">
    <location>
        <begin position="182"/>
        <end position="204"/>
    </location>
</feature>
<reference evidence="10 11" key="1">
    <citation type="journal article" date="2017" name="Infect. Genet. Evol.">
        <title>The new phylogeny of the genus Mycobacterium: The old and the news.</title>
        <authorList>
            <person name="Tortoli E."/>
            <person name="Fedrizzi T."/>
            <person name="Meehan C.J."/>
            <person name="Trovato A."/>
            <person name="Grottola A."/>
            <person name="Giacobazzi E."/>
            <person name="Serpini G.F."/>
            <person name="Tagliazucchi S."/>
            <person name="Fabio A."/>
            <person name="Bettua C."/>
            <person name="Bertorelli R."/>
            <person name="Frascaro F."/>
            <person name="De Sanctis V."/>
            <person name="Pecorari M."/>
            <person name="Jousson O."/>
            <person name="Segata N."/>
            <person name="Cirillo D.M."/>
        </authorList>
    </citation>
    <scope>NUCLEOTIDE SEQUENCE [LARGE SCALE GENOMIC DNA]</scope>
    <source>
        <strain evidence="10 11">CIP1034565</strain>
    </source>
</reference>
<comment type="similarity">
    <text evidence="8">Belongs to the binding-protein-dependent transport system permease family.</text>
</comment>
<sequence>MRLGRWALIAAFAAFFAFPLLAMADFSTRSLWQDGRTLDAWANLVADPTLYGAIGVSLALALLTVALLLALLLPTLIWVRLRAPWARGLVEFCCLLPLVVPALVIVVGLRNVYGWVTYLLGDSALTLTFVYVVLVLPFGYRALDTALSATQLQTLVEAARSLGATWPTAIARVVAPNIASGILSAAFISTAVVLGEYTVASLLGYRTLQVEIVAVSMTDGTTSVAASLAVLVFGFLLLTGLALLTRGRRIAISTLGARRP</sequence>
<feature type="transmembrane region" description="Helical" evidence="8">
    <location>
        <begin position="89"/>
        <end position="109"/>
    </location>
</feature>
<evidence type="ECO:0000313" key="10">
    <source>
        <dbReference type="EMBL" id="PIB77220.1"/>
    </source>
</evidence>
<keyword evidence="2 8" id="KW-0813">Transport</keyword>
<dbReference type="GO" id="GO:0005886">
    <property type="term" value="C:plasma membrane"/>
    <property type="evidence" value="ECO:0007669"/>
    <property type="project" value="UniProtKB-SubCell"/>
</dbReference>
<keyword evidence="11" id="KW-1185">Reference proteome</keyword>
<keyword evidence="3" id="KW-1003">Cell membrane</keyword>
<proteinExistence type="inferred from homology"/>
<evidence type="ECO:0000256" key="1">
    <source>
        <dbReference type="ARBA" id="ARBA00004429"/>
    </source>
</evidence>
<feature type="transmembrane region" description="Helical" evidence="8">
    <location>
        <begin position="115"/>
        <end position="138"/>
    </location>
</feature>
<dbReference type="CDD" id="cd06261">
    <property type="entry name" value="TM_PBP2"/>
    <property type="match status" value="1"/>
</dbReference>
<keyword evidence="4" id="KW-0997">Cell inner membrane</keyword>
<feature type="domain" description="ABC transmembrane type-1" evidence="9">
    <location>
        <begin position="54"/>
        <end position="243"/>
    </location>
</feature>
<dbReference type="Gene3D" id="1.10.3720.10">
    <property type="entry name" value="MetI-like"/>
    <property type="match status" value="1"/>
</dbReference>
<dbReference type="PANTHER" id="PTHR43357:SF4">
    <property type="entry name" value="INNER MEMBRANE ABC TRANSPORTER PERMEASE PROTEIN YDCV"/>
    <property type="match status" value="1"/>
</dbReference>
<dbReference type="EMBL" id="PDCN02000002">
    <property type="protein sequence ID" value="PIB77220.1"/>
    <property type="molecule type" value="Genomic_DNA"/>
</dbReference>
<keyword evidence="7 8" id="KW-0472">Membrane</keyword>
<dbReference type="AlphaFoldDB" id="A0A2G5PGE8"/>
<feature type="transmembrane region" description="Helical" evidence="8">
    <location>
        <begin position="48"/>
        <end position="77"/>
    </location>
</feature>
<dbReference type="Proteomes" id="UP000230551">
    <property type="component" value="Unassembled WGS sequence"/>
</dbReference>
<evidence type="ECO:0000256" key="3">
    <source>
        <dbReference type="ARBA" id="ARBA00022475"/>
    </source>
</evidence>
<keyword evidence="5 8" id="KW-0812">Transmembrane</keyword>
<name>A0A2G5PGE8_9MYCO</name>
<organism evidence="10 11">
    <name type="scientific">Mycolicibacterium brumae</name>
    <dbReference type="NCBI Taxonomy" id="85968"/>
    <lineage>
        <taxon>Bacteria</taxon>
        <taxon>Bacillati</taxon>
        <taxon>Actinomycetota</taxon>
        <taxon>Actinomycetes</taxon>
        <taxon>Mycobacteriales</taxon>
        <taxon>Mycobacteriaceae</taxon>
        <taxon>Mycolicibacterium</taxon>
    </lineage>
</organism>
<evidence type="ECO:0000256" key="4">
    <source>
        <dbReference type="ARBA" id="ARBA00022519"/>
    </source>
</evidence>
<comment type="subcellular location">
    <subcellularLocation>
        <location evidence="1">Cell inner membrane</location>
        <topology evidence="1">Multi-pass membrane protein</topology>
    </subcellularLocation>
    <subcellularLocation>
        <location evidence="8">Cell membrane</location>
        <topology evidence="8">Multi-pass membrane protein</topology>
    </subcellularLocation>
</comment>
<evidence type="ECO:0000256" key="6">
    <source>
        <dbReference type="ARBA" id="ARBA00022989"/>
    </source>
</evidence>
<feature type="transmembrane region" description="Helical" evidence="8">
    <location>
        <begin position="224"/>
        <end position="244"/>
    </location>
</feature>
<accession>A0A2G5PGE8</accession>
<evidence type="ECO:0000256" key="8">
    <source>
        <dbReference type="RuleBase" id="RU363032"/>
    </source>
</evidence>
<comment type="caution">
    <text evidence="10">The sequence shown here is derived from an EMBL/GenBank/DDBJ whole genome shotgun (WGS) entry which is preliminary data.</text>
</comment>
<dbReference type="InterPro" id="IPR000515">
    <property type="entry name" value="MetI-like"/>
</dbReference>
<dbReference type="GO" id="GO:0055085">
    <property type="term" value="P:transmembrane transport"/>
    <property type="evidence" value="ECO:0007669"/>
    <property type="project" value="InterPro"/>
</dbReference>
<dbReference type="STRING" id="85968.GCA_900073015_01361"/>
<evidence type="ECO:0000256" key="2">
    <source>
        <dbReference type="ARBA" id="ARBA00022448"/>
    </source>
</evidence>
<dbReference type="OrthoDB" id="5622164at2"/>
<evidence type="ECO:0000256" key="5">
    <source>
        <dbReference type="ARBA" id="ARBA00022692"/>
    </source>
</evidence>
<dbReference type="PROSITE" id="PS50928">
    <property type="entry name" value="ABC_TM1"/>
    <property type="match status" value="1"/>
</dbReference>
<evidence type="ECO:0000313" key="11">
    <source>
        <dbReference type="Proteomes" id="UP000230551"/>
    </source>
</evidence>
<dbReference type="PANTHER" id="PTHR43357">
    <property type="entry name" value="INNER MEMBRANE ABC TRANSPORTER PERMEASE PROTEIN YDCV"/>
    <property type="match status" value="1"/>
</dbReference>
<evidence type="ECO:0000259" key="9">
    <source>
        <dbReference type="PROSITE" id="PS50928"/>
    </source>
</evidence>
<keyword evidence="6 8" id="KW-1133">Transmembrane helix</keyword>